<name>A0A833L1L5_UNCSA</name>
<evidence type="ECO:0008006" key="5">
    <source>
        <dbReference type="Google" id="ProtNLM"/>
    </source>
</evidence>
<feature type="coiled-coil region" evidence="1">
    <location>
        <begin position="26"/>
        <end position="62"/>
    </location>
</feature>
<evidence type="ECO:0000256" key="2">
    <source>
        <dbReference type="SAM" id="SignalP"/>
    </source>
</evidence>
<protein>
    <recommendedName>
        <fullName evidence="5">Outer membrane protein beta-barrel domain-containing protein</fullName>
    </recommendedName>
</protein>
<dbReference type="AlphaFoldDB" id="A0A833L1L5"/>
<dbReference type="Proteomes" id="UP000488506">
    <property type="component" value="Unassembled WGS sequence"/>
</dbReference>
<evidence type="ECO:0000313" key="4">
    <source>
        <dbReference type="Proteomes" id="UP000488506"/>
    </source>
</evidence>
<sequence>MKRVFALLVVFAFVAALAAPVFAANVAKLKADLKKLEAKLKVTKVKKTKASLQKQIAALKKKIAAGQVIVAPPPPPPAPVAVPPPPAPIKAAPAPAQAGLFGMGLETAAEVGLRAGMIGLNANVLLADPIGIGPMIGLPANAVKYVLGVGYAQGKDTASKDWKAVPLNIGGVIMLPADMMGGIESFVSGGINYVVYRTGAVGGTLGGDICAGVQGDLGLGGKTFGQVGYSILRSGTNATKGTFSSKSLSFMVGQKIIL</sequence>
<keyword evidence="2" id="KW-0732">Signal</keyword>
<accession>A0A833L1L5</accession>
<reference evidence="3 4" key="1">
    <citation type="submission" date="2019-12" db="EMBL/GenBank/DDBJ databases">
        <authorList>
            <person name="Wolfe R."/>
            <person name="Danczak R."/>
            <person name="Wilkins M."/>
        </authorList>
    </citation>
    <scope>NUCLEOTIDE SEQUENCE [LARGE SCALE GENOMIC DNA]</scope>
    <source>
        <strain evidence="3">X2_MaxBin.013</strain>
    </source>
</reference>
<organism evidence="3 4">
    <name type="scientific">Candidatus Saganbacteria bacterium</name>
    <dbReference type="NCBI Taxonomy" id="2575572"/>
    <lineage>
        <taxon>Bacteria</taxon>
        <taxon>Bacillati</taxon>
        <taxon>Saganbacteria</taxon>
    </lineage>
</organism>
<feature type="signal peptide" evidence="2">
    <location>
        <begin position="1"/>
        <end position="23"/>
    </location>
</feature>
<proteinExistence type="predicted"/>
<feature type="chain" id="PRO_5032556557" description="Outer membrane protein beta-barrel domain-containing protein" evidence="2">
    <location>
        <begin position="24"/>
        <end position="258"/>
    </location>
</feature>
<dbReference type="EMBL" id="WPAF01000006">
    <property type="protein sequence ID" value="KAF0134651.1"/>
    <property type="molecule type" value="Genomic_DNA"/>
</dbReference>
<evidence type="ECO:0000313" key="3">
    <source>
        <dbReference type="EMBL" id="KAF0134651.1"/>
    </source>
</evidence>
<gene>
    <name evidence="3" type="ORF">FD145_482</name>
</gene>
<evidence type="ECO:0000256" key="1">
    <source>
        <dbReference type="SAM" id="Coils"/>
    </source>
</evidence>
<keyword evidence="1" id="KW-0175">Coiled coil</keyword>
<comment type="caution">
    <text evidence="3">The sequence shown here is derived from an EMBL/GenBank/DDBJ whole genome shotgun (WGS) entry which is preliminary data.</text>
</comment>